<keyword evidence="1" id="KW-0547">Nucleotide-binding</keyword>
<dbReference type="PROSITE" id="PS51193">
    <property type="entry name" value="HELICASE_ATP_BIND_2"/>
    <property type="match status" value="1"/>
</dbReference>
<evidence type="ECO:0000256" key="2">
    <source>
        <dbReference type="ARBA" id="ARBA00022801"/>
    </source>
</evidence>
<proteinExistence type="predicted"/>
<dbReference type="Proteomes" id="UP000076502">
    <property type="component" value="Unassembled WGS sequence"/>
</dbReference>
<dbReference type="STRING" id="178035.A0A154PSZ9"/>
<dbReference type="OrthoDB" id="19182at2759"/>
<dbReference type="GO" id="GO:0016787">
    <property type="term" value="F:hydrolase activity"/>
    <property type="evidence" value="ECO:0007669"/>
    <property type="project" value="UniProtKB-KW"/>
</dbReference>
<evidence type="ECO:0000256" key="4">
    <source>
        <dbReference type="SAM" id="Phobius"/>
    </source>
</evidence>
<dbReference type="GO" id="GO:0005634">
    <property type="term" value="C:nucleus"/>
    <property type="evidence" value="ECO:0007669"/>
    <property type="project" value="TreeGrafter"/>
</dbReference>
<protein>
    <submittedName>
        <fullName evidence="6">Regulator of telomere elongation helicase 1 like protein</fullName>
    </submittedName>
</protein>
<evidence type="ECO:0000313" key="6">
    <source>
        <dbReference type="EMBL" id="KZC15039.1"/>
    </source>
</evidence>
<dbReference type="Gene3D" id="3.40.50.300">
    <property type="entry name" value="P-loop containing nucleotide triphosphate hydrolases"/>
    <property type="match status" value="1"/>
</dbReference>
<keyword evidence="6" id="KW-0347">Helicase</keyword>
<keyword evidence="7" id="KW-1185">Reference proteome</keyword>
<sequence>MPEVTINNDIVNFSLKPYSVQEDYMAKVIECLQNSTNGGLVFLTDTGKILCHLCSSLSWLLIKKLDEAHNIEKTCEETASLQISSTDIAMCIDEVTAIMEEMAHSIKQEKDFLMENSGNVQQDFTVDLCILKAMFLEVLMHGKEQLVIEKLEKIVLYLTTTTTSLIARKVSIKLLMKESVHTMRSGTLSRLKTFITELGIPVDVQLEKNPHIVKGDQLCVGVLGQGPDGYSLNFSCNTRNDPKYVASLSRIILNFSCLITSWFISFFPLYRIMKKCREEWQNTGLWTKISDLKVICMYICIQV</sequence>
<dbReference type="InterPro" id="IPR045028">
    <property type="entry name" value="DinG/Rad3-like"/>
</dbReference>
<feature type="transmembrane region" description="Helical" evidence="4">
    <location>
        <begin position="251"/>
        <end position="270"/>
    </location>
</feature>
<dbReference type="PANTHER" id="PTHR11472:SF34">
    <property type="entry name" value="REGULATOR OF TELOMERE ELONGATION HELICASE 1"/>
    <property type="match status" value="1"/>
</dbReference>
<evidence type="ECO:0000256" key="3">
    <source>
        <dbReference type="ARBA" id="ARBA00022840"/>
    </source>
</evidence>
<dbReference type="GO" id="GO:0045910">
    <property type="term" value="P:negative regulation of DNA recombination"/>
    <property type="evidence" value="ECO:0007669"/>
    <property type="project" value="TreeGrafter"/>
</dbReference>
<dbReference type="InterPro" id="IPR014013">
    <property type="entry name" value="Helic_SF1/SF2_ATP-bd_DinG/Rad3"/>
</dbReference>
<organism evidence="6 7">
    <name type="scientific">Dufourea novaeangliae</name>
    <name type="common">Sweat bee</name>
    <dbReference type="NCBI Taxonomy" id="178035"/>
    <lineage>
        <taxon>Eukaryota</taxon>
        <taxon>Metazoa</taxon>
        <taxon>Ecdysozoa</taxon>
        <taxon>Arthropoda</taxon>
        <taxon>Hexapoda</taxon>
        <taxon>Insecta</taxon>
        <taxon>Pterygota</taxon>
        <taxon>Neoptera</taxon>
        <taxon>Endopterygota</taxon>
        <taxon>Hymenoptera</taxon>
        <taxon>Apocrita</taxon>
        <taxon>Aculeata</taxon>
        <taxon>Apoidea</taxon>
        <taxon>Anthophila</taxon>
        <taxon>Halictidae</taxon>
        <taxon>Rophitinae</taxon>
        <taxon>Dufourea</taxon>
    </lineage>
</organism>
<keyword evidence="4" id="KW-0472">Membrane</keyword>
<keyword evidence="2" id="KW-0378">Hydrolase</keyword>
<dbReference type="GO" id="GO:1904430">
    <property type="term" value="P:negative regulation of t-circle formation"/>
    <property type="evidence" value="ECO:0007669"/>
    <property type="project" value="TreeGrafter"/>
</dbReference>
<dbReference type="EMBL" id="KQ435191">
    <property type="protein sequence ID" value="KZC15039.1"/>
    <property type="molecule type" value="Genomic_DNA"/>
</dbReference>
<feature type="domain" description="Helicase ATP-binding" evidence="5">
    <location>
        <begin position="7"/>
        <end position="303"/>
    </location>
</feature>
<dbReference type="PANTHER" id="PTHR11472">
    <property type="entry name" value="DNA REPAIR DEAD HELICASE RAD3/XP-D SUBFAMILY MEMBER"/>
    <property type="match status" value="1"/>
</dbReference>
<dbReference type="InterPro" id="IPR027417">
    <property type="entry name" value="P-loop_NTPase"/>
</dbReference>
<dbReference type="GO" id="GO:0010569">
    <property type="term" value="P:regulation of double-strand break repair via homologous recombination"/>
    <property type="evidence" value="ECO:0007669"/>
    <property type="project" value="TreeGrafter"/>
</dbReference>
<dbReference type="AlphaFoldDB" id="A0A154PSZ9"/>
<dbReference type="GO" id="GO:0005524">
    <property type="term" value="F:ATP binding"/>
    <property type="evidence" value="ECO:0007669"/>
    <property type="project" value="UniProtKB-KW"/>
</dbReference>
<reference evidence="6 7" key="1">
    <citation type="submission" date="2015-07" db="EMBL/GenBank/DDBJ databases">
        <title>The genome of Dufourea novaeangliae.</title>
        <authorList>
            <person name="Pan H."/>
            <person name="Kapheim K."/>
        </authorList>
    </citation>
    <scope>NUCLEOTIDE SEQUENCE [LARGE SCALE GENOMIC DNA]</scope>
    <source>
        <strain evidence="6">0120121106</strain>
        <tissue evidence="6">Whole body</tissue>
    </source>
</reference>
<gene>
    <name evidence="6" type="ORF">WN55_08447</name>
</gene>
<evidence type="ECO:0000256" key="1">
    <source>
        <dbReference type="ARBA" id="ARBA00022741"/>
    </source>
</evidence>
<dbReference type="GO" id="GO:0003678">
    <property type="term" value="F:DNA helicase activity"/>
    <property type="evidence" value="ECO:0007669"/>
    <property type="project" value="TreeGrafter"/>
</dbReference>
<evidence type="ECO:0000313" key="7">
    <source>
        <dbReference type="Proteomes" id="UP000076502"/>
    </source>
</evidence>
<keyword evidence="4" id="KW-1133">Transmembrane helix</keyword>
<dbReference type="GO" id="GO:0090657">
    <property type="term" value="P:telomeric loop disassembly"/>
    <property type="evidence" value="ECO:0007669"/>
    <property type="project" value="TreeGrafter"/>
</dbReference>
<keyword evidence="3" id="KW-0067">ATP-binding</keyword>
<name>A0A154PSZ9_DUFNO</name>
<keyword evidence="4" id="KW-0812">Transmembrane</keyword>
<evidence type="ECO:0000259" key="5">
    <source>
        <dbReference type="PROSITE" id="PS51193"/>
    </source>
</evidence>
<dbReference type="GO" id="GO:0070182">
    <property type="term" value="F:DNA polymerase binding"/>
    <property type="evidence" value="ECO:0007669"/>
    <property type="project" value="TreeGrafter"/>
</dbReference>
<accession>A0A154PSZ9</accession>